<evidence type="ECO:0000256" key="2">
    <source>
        <dbReference type="SAM" id="MobiDB-lite"/>
    </source>
</evidence>
<name>A0ABP9JJR6_9MICO</name>
<keyword evidence="1" id="KW-0808">Transferase</keyword>
<proteinExistence type="predicted"/>
<gene>
    <name evidence="4" type="ORF">GCM10023258_35060</name>
</gene>
<dbReference type="Gene3D" id="3.40.50.150">
    <property type="entry name" value="Vaccinia Virus protein VP39"/>
    <property type="match status" value="1"/>
</dbReference>
<keyword evidence="5" id="KW-1185">Reference proteome</keyword>
<sequence>MLAHVALHGEDSHGDLHKSQIVCRARATVGTGWTGAARPAERRPWPAPRRHTGGVDGELPAGARWDRPAGMTGAAYDAGYVATASTSLLRDLAAQAYGEDYPREVEPFGMTTWWVLGQVVAHARVGPGHRLVDLACGRGGPGLWLARATGASLVGVDWSSVAVEASRERAASFVPEGRARFVVGDLAETGLPDGSADAVVCLDAIFFAPDRVATLREVRRVLRPGGRFVFTASEGVTAPGRHAVPDWEPLLSAAGLTLEWRAPVPGFAEHLRRMYALWLEHLDRIVAELGPGPARSMEQEARSLGPTLQPGQGVLVVARRPGGTDS</sequence>
<dbReference type="InterPro" id="IPR050447">
    <property type="entry name" value="Erg6_SMT_methyltransf"/>
</dbReference>
<dbReference type="InterPro" id="IPR029063">
    <property type="entry name" value="SAM-dependent_MTases_sf"/>
</dbReference>
<evidence type="ECO:0000256" key="1">
    <source>
        <dbReference type="ARBA" id="ARBA00022679"/>
    </source>
</evidence>
<dbReference type="EMBL" id="BAABIW010000025">
    <property type="protein sequence ID" value="GAA5034345.1"/>
    <property type="molecule type" value="Genomic_DNA"/>
</dbReference>
<dbReference type="SUPFAM" id="SSF53335">
    <property type="entry name" value="S-adenosyl-L-methionine-dependent methyltransferases"/>
    <property type="match status" value="1"/>
</dbReference>
<accession>A0ABP9JJR6</accession>
<dbReference type="Proteomes" id="UP001500427">
    <property type="component" value="Unassembled WGS sequence"/>
</dbReference>
<feature type="domain" description="Methyltransferase type 11" evidence="3">
    <location>
        <begin position="132"/>
        <end position="230"/>
    </location>
</feature>
<evidence type="ECO:0000313" key="4">
    <source>
        <dbReference type="EMBL" id="GAA5034345.1"/>
    </source>
</evidence>
<feature type="region of interest" description="Disordered" evidence="2">
    <location>
        <begin position="34"/>
        <end position="64"/>
    </location>
</feature>
<organism evidence="4 5">
    <name type="scientific">Terrabacter aeriphilus</name>
    <dbReference type="NCBI Taxonomy" id="515662"/>
    <lineage>
        <taxon>Bacteria</taxon>
        <taxon>Bacillati</taxon>
        <taxon>Actinomycetota</taxon>
        <taxon>Actinomycetes</taxon>
        <taxon>Micrococcales</taxon>
        <taxon>Intrasporangiaceae</taxon>
        <taxon>Terrabacter</taxon>
    </lineage>
</organism>
<evidence type="ECO:0000259" key="3">
    <source>
        <dbReference type="Pfam" id="PF08241"/>
    </source>
</evidence>
<dbReference type="PANTHER" id="PTHR44068">
    <property type="entry name" value="ZGC:194242"/>
    <property type="match status" value="1"/>
</dbReference>
<reference evidence="5" key="1">
    <citation type="journal article" date="2019" name="Int. J. Syst. Evol. Microbiol.">
        <title>The Global Catalogue of Microorganisms (GCM) 10K type strain sequencing project: providing services to taxonomists for standard genome sequencing and annotation.</title>
        <authorList>
            <consortium name="The Broad Institute Genomics Platform"/>
            <consortium name="The Broad Institute Genome Sequencing Center for Infectious Disease"/>
            <person name="Wu L."/>
            <person name="Ma J."/>
        </authorList>
    </citation>
    <scope>NUCLEOTIDE SEQUENCE [LARGE SCALE GENOMIC DNA]</scope>
    <source>
        <strain evidence="5">JCM 17687</strain>
    </source>
</reference>
<dbReference type="PANTHER" id="PTHR44068:SF11">
    <property type="entry name" value="GERANYL DIPHOSPHATE 2-C-METHYLTRANSFERASE"/>
    <property type="match status" value="1"/>
</dbReference>
<protein>
    <recommendedName>
        <fullName evidence="3">Methyltransferase type 11 domain-containing protein</fullName>
    </recommendedName>
</protein>
<evidence type="ECO:0000313" key="5">
    <source>
        <dbReference type="Proteomes" id="UP001500427"/>
    </source>
</evidence>
<dbReference type="Pfam" id="PF08241">
    <property type="entry name" value="Methyltransf_11"/>
    <property type="match status" value="1"/>
</dbReference>
<dbReference type="CDD" id="cd02440">
    <property type="entry name" value="AdoMet_MTases"/>
    <property type="match status" value="1"/>
</dbReference>
<dbReference type="InterPro" id="IPR013216">
    <property type="entry name" value="Methyltransf_11"/>
</dbReference>
<comment type="caution">
    <text evidence="4">The sequence shown here is derived from an EMBL/GenBank/DDBJ whole genome shotgun (WGS) entry which is preliminary data.</text>
</comment>